<dbReference type="PANTHER" id="PTHR11088">
    <property type="entry name" value="TRNA DIMETHYLALLYLTRANSFERASE"/>
    <property type="match status" value="1"/>
</dbReference>
<dbReference type="GO" id="GO:0006400">
    <property type="term" value="P:tRNA modification"/>
    <property type="evidence" value="ECO:0007669"/>
    <property type="project" value="TreeGrafter"/>
</dbReference>
<comment type="catalytic activity">
    <reaction evidence="9 10 11">
        <text>adenosine(37) in tRNA + dimethylallyl diphosphate = N(6)-dimethylallyladenosine(37) in tRNA + diphosphate</text>
        <dbReference type="Rhea" id="RHEA:26482"/>
        <dbReference type="Rhea" id="RHEA-COMP:10162"/>
        <dbReference type="Rhea" id="RHEA-COMP:10375"/>
        <dbReference type="ChEBI" id="CHEBI:33019"/>
        <dbReference type="ChEBI" id="CHEBI:57623"/>
        <dbReference type="ChEBI" id="CHEBI:74411"/>
        <dbReference type="ChEBI" id="CHEBI:74415"/>
        <dbReference type="EC" id="2.5.1.75"/>
    </reaction>
</comment>
<accession>A0A3M8DUI1</accession>
<keyword evidence="8 10" id="KW-0460">Magnesium</keyword>
<comment type="similarity">
    <text evidence="3 10 13">Belongs to the IPP transferase family.</text>
</comment>
<keyword evidence="5 10" id="KW-0819">tRNA processing</keyword>
<evidence type="ECO:0000256" key="1">
    <source>
        <dbReference type="ARBA" id="ARBA00001946"/>
    </source>
</evidence>
<sequence length="319" mass="36236">MNMAQKEKLVVIVGPTAVGKTELSLKLARAFDGEILSGDSMQVYRGMNVGTAKASPEELAMVPHHLIDIVEPDEEYSVAIFQTMARRLISEINQRGHIPFIVGGTGLYIQSVTHAYEFADTAQDVELRERLQRYAELEGVDALHQRLAAIDPITAERLHPNDVKRVIRAIEIYEVTGSRMADYQHREEQSGYEVMIIGLTMDRALLYERINHRVDLMMEAGLVEEVRELLDRGFDPNSAAMQGLGYKELVPYLYGEITLEKAINDIKQRTRHFAKRQLSWFRRMPEIQWFDVTEPGSREAAFATISQTLAGKFSRTPNI</sequence>
<feature type="site" description="Interaction with substrate tRNA" evidence="10">
    <location>
        <position position="128"/>
    </location>
</feature>
<dbReference type="NCBIfam" id="TIGR00174">
    <property type="entry name" value="miaA"/>
    <property type="match status" value="1"/>
</dbReference>
<dbReference type="Gene3D" id="1.10.20.140">
    <property type="match status" value="1"/>
</dbReference>
<organism evidence="14 15">
    <name type="scientific">Brevibacillus fluminis</name>
    <dbReference type="NCBI Taxonomy" id="511487"/>
    <lineage>
        <taxon>Bacteria</taxon>
        <taxon>Bacillati</taxon>
        <taxon>Bacillota</taxon>
        <taxon>Bacilli</taxon>
        <taxon>Bacillales</taxon>
        <taxon>Paenibacillaceae</taxon>
        <taxon>Brevibacillus</taxon>
    </lineage>
</organism>
<feature type="binding site" evidence="10">
    <location>
        <begin position="16"/>
        <end position="21"/>
    </location>
    <ligand>
        <name>substrate</name>
    </ligand>
</feature>
<comment type="subunit">
    <text evidence="10">Monomer.</text>
</comment>
<comment type="caution">
    <text evidence="14">The sequence shown here is derived from an EMBL/GenBank/DDBJ whole genome shotgun (WGS) entry which is preliminary data.</text>
</comment>
<dbReference type="AlphaFoldDB" id="A0A3M8DUI1"/>
<evidence type="ECO:0000256" key="12">
    <source>
        <dbReference type="RuleBase" id="RU003784"/>
    </source>
</evidence>
<dbReference type="InterPro" id="IPR039657">
    <property type="entry name" value="Dimethylallyltransferase"/>
</dbReference>
<keyword evidence="6 10" id="KW-0547">Nucleotide-binding</keyword>
<evidence type="ECO:0000256" key="2">
    <source>
        <dbReference type="ARBA" id="ARBA00003213"/>
    </source>
</evidence>
<protein>
    <recommendedName>
        <fullName evidence="10">tRNA dimethylallyltransferase</fullName>
        <ecNumber evidence="10">2.5.1.75</ecNumber>
    </recommendedName>
    <alternativeName>
        <fullName evidence="10">Dimethylallyl diphosphate:tRNA dimethylallyltransferase</fullName>
        <shortName evidence="10">DMAPP:tRNA dimethylallyltransferase</shortName>
        <shortName evidence="10">DMATase</shortName>
    </alternativeName>
    <alternativeName>
        <fullName evidence="10">Isopentenyl-diphosphate:tRNA isopentenyltransferase</fullName>
        <shortName evidence="10">IPP transferase</shortName>
        <shortName evidence="10">IPPT</shortName>
        <shortName evidence="10">IPTase</shortName>
    </alternativeName>
</protein>
<dbReference type="InterPro" id="IPR027417">
    <property type="entry name" value="P-loop_NTPase"/>
</dbReference>
<dbReference type="Pfam" id="PF01715">
    <property type="entry name" value="IPPT"/>
    <property type="match status" value="1"/>
</dbReference>
<evidence type="ECO:0000256" key="7">
    <source>
        <dbReference type="ARBA" id="ARBA00022840"/>
    </source>
</evidence>
<evidence type="ECO:0000256" key="10">
    <source>
        <dbReference type="HAMAP-Rule" id="MF_00185"/>
    </source>
</evidence>
<comment type="cofactor">
    <cofactor evidence="1 10">
        <name>Mg(2+)</name>
        <dbReference type="ChEBI" id="CHEBI:18420"/>
    </cofactor>
</comment>
<dbReference type="OrthoDB" id="9776390at2"/>
<keyword evidence="15" id="KW-1185">Reference proteome</keyword>
<comment type="function">
    <text evidence="2 10 12">Catalyzes the transfer of a dimethylallyl group onto the adenine at position 37 in tRNAs that read codons beginning with uridine, leading to the formation of N6-(dimethylallyl)adenosine (i(6)A).</text>
</comment>
<evidence type="ECO:0000256" key="5">
    <source>
        <dbReference type="ARBA" id="ARBA00022694"/>
    </source>
</evidence>
<dbReference type="PANTHER" id="PTHR11088:SF60">
    <property type="entry name" value="TRNA DIMETHYLALLYLTRANSFERASE"/>
    <property type="match status" value="1"/>
</dbReference>
<dbReference type="EMBL" id="RHHQ01000004">
    <property type="protein sequence ID" value="RNB91756.1"/>
    <property type="molecule type" value="Genomic_DNA"/>
</dbReference>
<dbReference type="Gene3D" id="3.40.50.300">
    <property type="entry name" value="P-loop containing nucleotide triphosphate hydrolases"/>
    <property type="match status" value="1"/>
</dbReference>
<proteinExistence type="inferred from homology"/>
<evidence type="ECO:0000313" key="15">
    <source>
        <dbReference type="Proteomes" id="UP000271031"/>
    </source>
</evidence>
<dbReference type="InterPro" id="IPR018022">
    <property type="entry name" value="IPT"/>
</dbReference>
<evidence type="ECO:0000256" key="9">
    <source>
        <dbReference type="ARBA" id="ARBA00049563"/>
    </source>
</evidence>
<dbReference type="Proteomes" id="UP000271031">
    <property type="component" value="Unassembled WGS sequence"/>
</dbReference>
<dbReference type="EC" id="2.5.1.75" evidence="10"/>
<dbReference type="FunFam" id="1.10.20.140:FF:000001">
    <property type="entry name" value="tRNA dimethylallyltransferase"/>
    <property type="match status" value="1"/>
</dbReference>
<evidence type="ECO:0000256" key="8">
    <source>
        <dbReference type="ARBA" id="ARBA00022842"/>
    </source>
</evidence>
<feature type="site" description="Interaction with substrate tRNA" evidence="10">
    <location>
        <position position="105"/>
    </location>
</feature>
<dbReference type="GO" id="GO:0052381">
    <property type="term" value="F:tRNA dimethylallyltransferase activity"/>
    <property type="evidence" value="ECO:0007669"/>
    <property type="project" value="UniProtKB-UniRule"/>
</dbReference>
<dbReference type="GO" id="GO:0005524">
    <property type="term" value="F:ATP binding"/>
    <property type="evidence" value="ECO:0007669"/>
    <property type="project" value="UniProtKB-UniRule"/>
</dbReference>
<reference evidence="14 15" key="1">
    <citation type="submission" date="2018-10" db="EMBL/GenBank/DDBJ databases">
        <title>Phylogenomics of Brevibacillus.</title>
        <authorList>
            <person name="Dunlap C."/>
        </authorList>
    </citation>
    <scope>NUCLEOTIDE SEQUENCE [LARGE SCALE GENOMIC DNA]</scope>
    <source>
        <strain evidence="14 15">JCM 15716</strain>
    </source>
</reference>
<feature type="region of interest" description="Interaction with substrate tRNA" evidence="10">
    <location>
        <begin position="39"/>
        <end position="42"/>
    </location>
</feature>
<keyword evidence="4 10" id="KW-0808">Transferase</keyword>
<comment type="caution">
    <text evidence="10">Lacks conserved residue(s) required for the propagation of feature annotation.</text>
</comment>
<keyword evidence="7 10" id="KW-0067">ATP-binding</keyword>
<evidence type="ECO:0000256" key="3">
    <source>
        <dbReference type="ARBA" id="ARBA00005842"/>
    </source>
</evidence>
<evidence type="ECO:0000256" key="6">
    <source>
        <dbReference type="ARBA" id="ARBA00022741"/>
    </source>
</evidence>
<dbReference type="SUPFAM" id="SSF52540">
    <property type="entry name" value="P-loop containing nucleoside triphosphate hydrolases"/>
    <property type="match status" value="2"/>
</dbReference>
<evidence type="ECO:0000256" key="4">
    <source>
        <dbReference type="ARBA" id="ARBA00022679"/>
    </source>
</evidence>
<evidence type="ECO:0000313" key="14">
    <source>
        <dbReference type="EMBL" id="RNB91756.1"/>
    </source>
</evidence>
<name>A0A3M8DUI1_9BACL</name>
<evidence type="ECO:0000256" key="13">
    <source>
        <dbReference type="RuleBase" id="RU003785"/>
    </source>
</evidence>
<gene>
    <name evidence="10 14" type="primary">miaA</name>
    <name evidence="14" type="ORF">EDM56_03110</name>
</gene>
<dbReference type="HAMAP" id="MF_00185">
    <property type="entry name" value="IPP_trans"/>
    <property type="match status" value="1"/>
</dbReference>
<evidence type="ECO:0000256" key="11">
    <source>
        <dbReference type="RuleBase" id="RU003783"/>
    </source>
</evidence>
<feature type="binding site" evidence="10">
    <location>
        <begin position="14"/>
        <end position="21"/>
    </location>
    <ligand>
        <name>ATP</name>
        <dbReference type="ChEBI" id="CHEBI:30616"/>
    </ligand>
</feature>